<keyword evidence="2" id="KW-1185">Reference proteome</keyword>
<sequence>MGIATVEIPPIRDGSTAPLPAPLSFYFRDEPSSSTFLLFPPPRHLGQAASGCRHRLCPGYKGAPLAGPLLVLLLTSSGPRLPPPRRALPSPLPLLLSSPGPCLPPPRRGPAGPLLLHPSSGPCVCPPRAGFYLARPPRSICPFRTASGFDFARPPSICPFRVASGFDFACSS</sequence>
<reference evidence="2" key="2">
    <citation type="journal article" date="2017" name="Nat. Plants">
        <title>The Aegilops tauschii genome reveals multiple impacts of transposons.</title>
        <authorList>
            <person name="Zhao G."/>
            <person name="Zou C."/>
            <person name="Li K."/>
            <person name="Wang K."/>
            <person name="Li T."/>
            <person name="Gao L."/>
            <person name="Zhang X."/>
            <person name="Wang H."/>
            <person name="Yang Z."/>
            <person name="Liu X."/>
            <person name="Jiang W."/>
            <person name="Mao L."/>
            <person name="Kong X."/>
            <person name="Jiao Y."/>
            <person name="Jia J."/>
        </authorList>
    </citation>
    <scope>NUCLEOTIDE SEQUENCE [LARGE SCALE GENOMIC DNA]</scope>
    <source>
        <strain evidence="2">cv. AL8/78</strain>
    </source>
</reference>
<organism evidence="1 2">
    <name type="scientific">Aegilops tauschii subsp. strangulata</name>
    <name type="common">Goatgrass</name>
    <dbReference type="NCBI Taxonomy" id="200361"/>
    <lineage>
        <taxon>Eukaryota</taxon>
        <taxon>Viridiplantae</taxon>
        <taxon>Streptophyta</taxon>
        <taxon>Embryophyta</taxon>
        <taxon>Tracheophyta</taxon>
        <taxon>Spermatophyta</taxon>
        <taxon>Magnoliopsida</taxon>
        <taxon>Liliopsida</taxon>
        <taxon>Poales</taxon>
        <taxon>Poaceae</taxon>
        <taxon>BOP clade</taxon>
        <taxon>Pooideae</taxon>
        <taxon>Triticodae</taxon>
        <taxon>Triticeae</taxon>
        <taxon>Triticinae</taxon>
        <taxon>Aegilops</taxon>
    </lineage>
</organism>
<dbReference type="Gramene" id="AET1Gv20777300.4">
    <property type="protein sequence ID" value="AET1Gv20777300.4"/>
    <property type="gene ID" value="AET1Gv20777300"/>
</dbReference>
<evidence type="ECO:0000313" key="1">
    <source>
        <dbReference type="EnsemblPlants" id="AET1Gv20777300.4"/>
    </source>
</evidence>
<name>A0A452ZH61_AEGTS</name>
<protein>
    <submittedName>
        <fullName evidence="1">Uncharacterized protein</fullName>
    </submittedName>
</protein>
<reference evidence="1" key="3">
    <citation type="journal article" date="2017" name="Nature">
        <title>Genome sequence of the progenitor of the wheat D genome Aegilops tauschii.</title>
        <authorList>
            <person name="Luo M.C."/>
            <person name="Gu Y.Q."/>
            <person name="Puiu D."/>
            <person name="Wang H."/>
            <person name="Twardziok S.O."/>
            <person name="Deal K.R."/>
            <person name="Huo N."/>
            <person name="Zhu T."/>
            <person name="Wang L."/>
            <person name="Wang Y."/>
            <person name="McGuire P.E."/>
            <person name="Liu S."/>
            <person name="Long H."/>
            <person name="Ramasamy R.K."/>
            <person name="Rodriguez J.C."/>
            <person name="Van S.L."/>
            <person name="Yuan L."/>
            <person name="Wang Z."/>
            <person name="Xia Z."/>
            <person name="Xiao L."/>
            <person name="Anderson O.D."/>
            <person name="Ouyang S."/>
            <person name="Liang Y."/>
            <person name="Zimin A.V."/>
            <person name="Pertea G."/>
            <person name="Qi P."/>
            <person name="Bennetzen J.L."/>
            <person name="Dai X."/>
            <person name="Dawson M.W."/>
            <person name="Muller H.G."/>
            <person name="Kugler K."/>
            <person name="Rivarola-Duarte L."/>
            <person name="Spannagl M."/>
            <person name="Mayer K.F.X."/>
            <person name="Lu F.H."/>
            <person name="Bevan M.W."/>
            <person name="Leroy P."/>
            <person name="Li P."/>
            <person name="You F.M."/>
            <person name="Sun Q."/>
            <person name="Liu Z."/>
            <person name="Lyons E."/>
            <person name="Wicker T."/>
            <person name="Salzberg S.L."/>
            <person name="Devos K.M."/>
            <person name="Dvorak J."/>
        </authorList>
    </citation>
    <scope>NUCLEOTIDE SEQUENCE [LARGE SCALE GENOMIC DNA]</scope>
    <source>
        <strain evidence="1">cv. AL8/78</strain>
    </source>
</reference>
<dbReference type="AlphaFoldDB" id="A0A452ZH61"/>
<proteinExistence type="predicted"/>
<reference evidence="1" key="4">
    <citation type="submission" date="2019-03" db="UniProtKB">
        <authorList>
            <consortium name="EnsemblPlants"/>
        </authorList>
    </citation>
    <scope>IDENTIFICATION</scope>
</reference>
<dbReference type="EnsemblPlants" id="AET1Gv20777300.4">
    <property type="protein sequence ID" value="AET1Gv20777300.4"/>
    <property type="gene ID" value="AET1Gv20777300"/>
</dbReference>
<dbReference type="Proteomes" id="UP000015105">
    <property type="component" value="Chromosome 1D"/>
</dbReference>
<reference evidence="2" key="1">
    <citation type="journal article" date="2014" name="Science">
        <title>Ancient hybridizations among the ancestral genomes of bread wheat.</title>
        <authorList>
            <consortium name="International Wheat Genome Sequencing Consortium,"/>
            <person name="Marcussen T."/>
            <person name="Sandve S.R."/>
            <person name="Heier L."/>
            <person name="Spannagl M."/>
            <person name="Pfeifer M."/>
            <person name="Jakobsen K.S."/>
            <person name="Wulff B.B."/>
            <person name="Steuernagel B."/>
            <person name="Mayer K.F."/>
            <person name="Olsen O.A."/>
        </authorList>
    </citation>
    <scope>NUCLEOTIDE SEQUENCE [LARGE SCALE GENOMIC DNA]</scope>
    <source>
        <strain evidence="2">cv. AL8/78</strain>
    </source>
</reference>
<evidence type="ECO:0000313" key="2">
    <source>
        <dbReference type="Proteomes" id="UP000015105"/>
    </source>
</evidence>
<reference evidence="1" key="5">
    <citation type="journal article" date="2021" name="G3 (Bethesda)">
        <title>Aegilops tauschii genome assembly Aet v5.0 features greater sequence contiguity and improved annotation.</title>
        <authorList>
            <person name="Wang L."/>
            <person name="Zhu T."/>
            <person name="Rodriguez J.C."/>
            <person name="Deal K.R."/>
            <person name="Dubcovsky J."/>
            <person name="McGuire P.E."/>
            <person name="Lux T."/>
            <person name="Spannagl M."/>
            <person name="Mayer K.F.X."/>
            <person name="Baldrich P."/>
            <person name="Meyers B.C."/>
            <person name="Huo N."/>
            <person name="Gu Y.Q."/>
            <person name="Zhou H."/>
            <person name="Devos K.M."/>
            <person name="Bennetzen J.L."/>
            <person name="Unver T."/>
            <person name="Budak H."/>
            <person name="Gulick P.J."/>
            <person name="Galiba G."/>
            <person name="Kalapos B."/>
            <person name="Nelson D.R."/>
            <person name="Li P."/>
            <person name="You F.M."/>
            <person name="Luo M.C."/>
            <person name="Dvorak J."/>
        </authorList>
    </citation>
    <scope>NUCLEOTIDE SEQUENCE [LARGE SCALE GENOMIC DNA]</scope>
    <source>
        <strain evidence="1">cv. AL8/78</strain>
    </source>
</reference>
<accession>A0A452ZH61</accession>